<dbReference type="InterPro" id="IPR006861">
    <property type="entry name" value="HABP4_PAIRBP1-bd"/>
</dbReference>
<dbReference type="SMART" id="SM01233">
    <property type="entry name" value="HABP4_PAI-RBP1"/>
    <property type="match status" value="1"/>
</dbReference>
<dbReference type="Pfam" id="PF04774">
    <property type="entry name" value="HABP4_PAI-RBP1"/>
    <property type="match status" value="1"/>
</dbReference>
<feature type="region of interest" description="Disordered" evidence="1">
    <location>
        <begin position="40"/>
        <end position="119"/>
    </location>
</feature>
<feature type="compositionally biased region" description="Basic and acidic residues" evidence="1">
    <location>
        <begin position="91"/>
        <end position="107"/>
    </location>
</feature>
<evidence type="ECO:0000313" key="4">
    <source>
        <dbReference type="WBParaSite" id="Hba_14279"/>
    </source>
</evidence>
<feature type="compositionally biased region" description="Basic and acidic residues" evidence="1">
    <location>
        <begin position="40"/>
        <end position="49"/>
    </location>
</feature>
<feature type="compositionally biased region" description="Basic and acidic residues" evidence="1">
    <location>
        <begin position="59"/>
        <end position="77"/>
    </location>
</feature>
<evidence type="ECO:0000256" key="1">
    <source>
        <dbReference type="SAM" id="MobiDB-lite"/>
    </source>
</evidence>
<dbReference type="GO" id="GO:0005737">
    <property type="term" value="C:cytoplasm"/>
    <property type="evidence" value="ECO:0007669"/>
    <property type="project" value="TreeGrafter"/>
</dbReference>
<reference evidence="4" key="1">
    <citation type="submission" date="2016-11" db="UniProtKB">
        <authorList>
            <consortium name="WormBaseParasite"/>
        </authorList>
    </citation>
    <scope>IDENTIFICATION</scope>
</reference>
<dbReference type="Proteomes" id="UP000095283">
    <property type="component" value="Unplaced"/>
</dbReference>
<dbReference type="AlphaFoldDB" id="A0A1I7XA88"/>
<keyword evidence="3" id="KW-1185">Reference proteome</keyword>
<evidence type="ECO:0000259" key="2">
    <source>
        <dbReference type="SMART" id="SM01233"/>
    </source>
</evidence>
<feature type="compositionally biased region" description="Basic and acidic residues" evidence="1">
    <location>
        <begin position="165"/>
        <end position="187"/>
    </location>
</feature>
<dbReference type="GO" id="GO:0005634">
    <property type="term" value="C:nucleus"/>
    <property type="evidence" value="ECO:0007669"/>
    <property type="project" value="TreeGrafter"/>
</dbReference>
<organism evidence="3 4">
    <name type="scientific">Heterorhabditis bacteriophora</name>
    <name type="common">Entomopathogenic nematode worm</name>
    <dbReference type="NCBI Taxonomy" id="37862"/>
    <lineage>
        <taxon>Eukaryota</taxon>
        <taxon>Metazoa</taxon>
        <taxon>Ecdysozoa</taxon>
        <taxon>Nematoda</taxon>
        <taxon>Chromadorea</taxon>
        <taxon>Rhabditida</taxon>
        <taxon>Rhabditina</taxon>
        <taxon>Rhabditomorpha</taxon>
        <taxon>Strongyloidea</taxon>
        <taxon>Heterorhabditidae</taxon>
        <taxon>Heterorhabditis</taxon>
    </lineage>
</organism>
<dbReference type="GO" id="GO:0003723">
    <property type="term" value="F:RNA binding"/>
    <property type="evidence" value="ECO:0007669"/>
    <property type="project" value="InterPro"/>
</dbReference>
<feature type="domain" description="Hyaluronan/mRNA-binding protein" evidence="2">
    <location>
        <begin position="163"/>
        <end position="263"/>
    </location>
</feature>
<name>A0A1I7XA88_HETBA</name>
<feature type="compositionally biased region" description="Gly residues" evidence="1">
    <location>
        <begin position="325"/>
        <end position="341"/>
    </location>
</feature>
<dbReference type="PANTHER" id="PTHR12299">
    <property type="entry name" value="HYALURONIC ACID-BINDING PROTEIN 4"/>
    <property type="match status" value="1"/>
</dbReference>
<feature type="compositionally biased region" description="Gly residues" evidence="1">
    <location>
        <begin position="108"/>
        <end position="117"/>
    </location>
</feature>
<feature type="region of interest" description="Disordered" evidence="1">
    <location>
        <begin position="303"/>
        <end position="361"/>
    </location>
</feature>
<proteinExistence type="predicted"/>
<accession>A0A1I7XA88</accession>
<dbReference type="PANTHER" id="PTHR12299:SF17">
    <property type="entry name" value="AT19571P-RELATED"/>
    <property type="match status" value="1"/>
</dbReference>
<feature type="region of interest" description="Disordered" evidence="1">
    <location>
        <begin position="141"/>
        <end position="234"/>
    </location>
</feature>
<dbReference type="Gene3D" id="6.10.140.1040">
    <property type="match status" value="1"/>
</dbReference>
<evidence type="ECO:0000313" key="3">
    <source>
        <dbReference type="Proteomes" id="UP000095283"/>
    </source>
</evidence>
<dbReference type="WBParaSite" id="Hba_14279">
    <property type="protein sequence ID" value="Hba_14279"/>
    <property type="gene ID" value="Hba_14279"/>
</dbReference>
<protein>
    <submittedName>
        <fullName evidence="4">HABP4_PAI-RBP1 domain-containing protein</fullName>
    </submittedName>
</protein>
<dbReference type="InterPro" id="IPR039764">
    <property type="entry name" value="HABP4/SERBP1-like"/>
</dbReference>
<feature type="compositionally biased region" description="Basic and acidic residues" evidence="1">
    <location>
        <begin position="311"/>
        <end position="323"/>
    </location>
</feature>
<sequence>MVEYGCNVANKFGFMSDDDEFEDPQELIIRAAQFEAEKAAAQKKAEKLAAKQPVVAPKEIAKPVGKENRPTTGERGRGRGRGRGSGNAGRPSRDSTDVADRFGENRGRGGPRGGRGRGTPLFVKEMKIAFVGFVICHNLGVRGRRGPRGTFTGERRPRGAFRGGRQFDRQSGSDRTGVRGTDKKEGYGKGNWGNDKDELAGETEPVPTTEEQPEPEPVREKTAEELAQEAQEAELAKQKTLKEFMAAQKKEAPKFNVRKAGEGTQENFGKLVPLQKEIISDEKDEEETIVVHREPRKKYLNIDIQFTDASRGGRDRERGDRPMRGRGGPRGGGRGGRGGNRQQGTVPFDASLEAFPALGSK</sequence>